<keyword evidence="1" id="KW-0175">Coiled coil</keyword>
<reference evidence="3 4" key="1">
    <citation type="submission" date="2019-10" db="EMBL/GenBank/DDBJ databases">
        <authorList>
            <person name="Palmer J.M."/>
        </authorList>
    </citation>
    <scope>NUCLEOTIDE SEQUENCE [LARGE SCALE GENOMIC DNA]</scope>
    <source>
        <strain evidence="3 4">TWF506</strain>
    </source>
</reference>
<dbReference type="AlphaFoldDB" id="A0AAN8RKT3"/>
<dbReference type="Proteomes" id="UP001307849">
    <property type="component" value="Unassembled WGS sequence"/>
</dbReference>
<feature type="compositionally biased region" description="Low complexity" evidence="2">
    <location>
        <begin position="281"/>
        <end position="296"/>
    </location>
</feature>
<keyword evidence="4" id="KW-1185">Reference proteome</keyword>
<feature type="compositionally biased region" description="Polar residues" evidence="2">
    <location>
        <begin position="33"/>
        <end position="61"/>
    </location>
</feature>
<sequence length="547" mass="57350">MGTGSRAPSPKPSLSTRPSTPNSVPIYPRQHNPLPTSARPQINKTAGKQMTSDVSTSTSTRLLDEPTPFHKAARDGTGNPQLLLEKLPAMLHGVMIQCADVFKHPARSHPRAILHTNAQMKATIPATVDRFQQALDMLEIEILKAKAVLHRDLTKFYTAAELARQKELEEEERKAALEREAEAERLRILKQSEEAEKQAAAEAEAAAQAAAAAATAAANAAAAAALIAVPAISTDLEMTLDDNEPPPSAQSLTMEDKDTDMDQLFEDMQDVESLKVEEDASAPPVTTTSTATNTTNQLSHPLEMNIPLVAASASNVISLDDDGDKANNLTKSDGKNKPDSSPSLAAAVAATFEDPIILDSPLLPPAEGEEEGEPPSAVDLFGDDPLNPVGEGSKDVTGVGGVSGGNMSIEEQIDMDFLFAGNPSNPADGSGVAGGVGTAGGVGNTDGTHETSVDDLFGDLEVDGSGDAGKLDIMNLDIPGLEKEAGKVGGDDDDAKKVAGQDQQPDIDITQALEGGSFDDLLASFDLGQLGNDETSLFDDAFNIYDN</sequence>
<feature type="compositionally biased region" description="Polar residues" evidence="2">
    <location>
        <begin position="12"/>
        <end position="23"/>
    </location>
</feature>
<comment type="caution">
    <text evidence="3">The sequence shown here is derived from an EMBL/GenBank/DDBJ whole genome shotgun (WGS) entry which is preliminary data.</text>
</comment>
<evidence type="ECO:0000313" key="3">
    <source>
        <dbReference type="EMBL" id="KAK6508202.1"/>
    </source>
</evidence>
<protein>
    <submittedName>
        <fullName evidence="3">Uncharacterized protein</fullName>
    </submittedName>
</protein>
<feature type="region of interest" description="Disordered" evidence="2">
    <location>
        <begin position="358"/>
        <end position="405"/>
    </location>
</feature>
<dbReference type="EMBL" id="JAVHJM010000008">
    <property type="protein sequence ID" value="KAK6508202.1"/>
    <property type="molecule type" value="Genomic_DNA"/>
</dbReference>
<name>A0AAN8RKT3_9PEZI</name>
<feature type="region of interest" description="Disordered" evidence="2">
    <location>
        <begin position="273"/>
        <end position="299"/>
    </location>
</feature>
<evidence type="ECO:0000256" key="1">
    <source>
        <dbReference type="SAM" id="Coils"/>
    </source>
</evidence>
<feature type="compositionally biased region" description="Basic and acidic residues" evidence="2">
    <location>
        <begin position="62"/>
        <end position="74"/>
    </location>
</feature>
<gene>
    <name evidence="3" type="ORF">TWF506_010302</name>
</gene>
<accession>A0AAN8RKT3</accession>
<evidence type="ECO:0000256" key="2">
    <source>
        <dbReference type="SAM" id="MobiDB-lite"/>
    </source>
</evidence>
<organism evidence="3 4">
    <name type="scientific">Arthrobotrys conoides</name>
    <dbReference type="NCBI Taxonomy" id="74498"/>
    <lineage>
        <taxon>Eukaryota</taxon>
        <taxon>Fungi</taxon>
        <taxon>Dikarya</taxon>
        <taxon>Ascomycota</taxon>
        <taxon>Pezizomycotina</taxon>
        <taxon>Orbiliomycetes</taxon>
        <taxon>Orbiliales</taxon>
        <taxon>Orbiliaceae</taxon>
        <taxon>Arthrobotrys</taxon>
    </lineage>
</organism>
<feature type="coiled-coil region" evidence="1">
    <location>
        <begin position="128"/>
        <end position="209"/>
    </location>
</feature>
<feature type="region of interest" description="Disordered" evidence="2">
    <location>
        <begin position="1"/>
        <end position="77"/>
    </location>
</feature>
<proteinExistence type="predicted"/>
<feature type="region of interest" description="Disordered" evidence="2">
    <location>
        <begin position="324"/>
        <end position="344"/>
    </location>
</feature>
<evidence type="ECO:0000313" key="4">
    <source>
        <dbReference type="Proteomes" id="UP001307849"/>
    </source>
</evidence>